<dbReference type="RefSeq" id="WP_267993477.1">
    <property type="nucleotide sequence ID" value="NZ_JAPJZI010000002.1"/>
</dbReference>
<dbReference type="Gene3D" id="3.40.630.30">
    <property type="match status" value="1"/>
</dbReference>
<evidence type="ECO:0000313" key="3">
    <source>
        <dbReference type="Proteomes" id="UP001151234"/>
    </source>
</evidence>
<evidence type="ECO:0000259" key="1">
    <source>
        <dbReference type="PROSITE" id="PS51186"/>
    </source>
</evidence>
<name>A0A9X3UN03_9HYPH</name>
<keyword evidence="3" id="KW-1185">Reference proteome</keyword>
<dbReference type="PANTHER" id="PTHR43792:SF16">
    <property type="entry name" value="N-ACETYLTRANSFERASE DOMAIN-CONTAINING PROTEIN"/>
    <property type="match status" value="1"/>
</dbReference>
<dbReference type="Pfam" id="PF13302">
    <property type="entry name" value="Acetyltransf_3"/>
    <property type="match status" value="1"/>
</dbReference>
<reference evidence="2" key="1">
    <citation type="submission" date="2022-11" db="EMBL/GenBank/DDBJ databases">
        <title>Draft genome sequence of Hoeflea poritis E7-10 and Hoeflea prorocentri PM5-8, separated from scleractinian coral Porites lutea and marine dinoflagellate.</title>
        <authorList>
            <person name="Zhang G."/>
            <person name="Wei Q."/>
            <person name="Cai L."/>
        </authorList>
    </citation>
    <scope>NUCLEOTIDE SEQUENCE</scope>
    <source>
        <strain evidence="2">PM5-8</strain>
    </source>
</reference>
<proteinExistence type="predicted"/>
<dbReference type="AlphaFoldDB" id="A0A9X3UN03"/>
<dbReference type="InterPro" id="IPR016181">
    <property type="entry name" value="Acyl_CoA_acyltransferase"/>
</dbReference>
<dbReference type="CDD" id="cd04301">
    <property type="entry name" value="NAT_SF"/>
    <property type="match status" value="1"/>
</dbReference>
<gene>
    <name evidence="2" type="ORF">OQ273_23200</name>
</gene>
<dbReference type="PANTHER" id="PTHR43792">
    <property type="entry name" value="GNAT FAMILY, PUTATIVE (AFU_ORTHOLOGUE AFUA_3G00765)-RELATED-RELATED"/>
    <property type="match status" value="1"/>
</dbReference>
<dbReference type="SUPFAM" id="SSF55729">
    <property type="entry name" value="Acyl-CoA N-acyltransferases (Nat)"/>
    <property type="match status" value="1"/>
</dbReference>
<dbReference type="Proteomes" id="UP001151234">
    <property type="component" value="Unassembled WGS sequence"/>
</dbReference>
<sequence>MTHKFGHTNDGPVDAAPVISTKRLLLRPHHLDDLPDMFKMWSDPEIVKYICGAPSTLSATWLRMLQYTGHWRHMGFGYWAIERLSDNRFVGEVGLANFRRGFPPELLDVPEIGWCITKAFQGKGYASEAVDAALEWAANSAGEHKCVCLIDPENRISISLAGKMGFTFLDEISNSGQTLLVFFRTCLHGSDD</sequence>
<comment type="caution">
    <text evidence="2">The sequence shown here is derived from an EMBL/GenBank/DDBJ whole genome shotgun (WGS) entry which is preliminary data.</text>
</comment>
<evidence type="ECO:0000313" key="2">
    <source>
        <dbReference type="EMBL" id="MDA5401493.1"/>
    </source>
</evidence>
<dbReference type="EMBL" id="JAPJZI010000002">
    <property type="protein sequence ID" value="MDA5401493.1"/>
    <property type="molecule type" value="Genomic_DNA"/>
</dbReference>
<protein>
    <submittedName>
        <fullName evidence="2">GNAT family N-acetyltransferase</fullName>
    </submittedName>
</protein>
<dbReference type="InterPro" id="IPR051531">
    <property type="entry name" value="N-acetyltransferase"/>
</dbReference>
<dbReference type="PROSITE" id="PS51186">
    <property type="entry name" value="GNAT"/>
    <property type="match status" value="1"/>
</dbReference>
<organism evidence="2 3">
    <name type="scientific">Hoeflea prorocentri</name>
    <dbReference type="NCBI Taxonomy" id="1922333"/>
    <lineage>
        <taxon>Bacteria</taxon>
        <taxon>Pseudomonadati</taxon>
        <taxon>Pseudomonadota</taxon>
        <taxon>Alphaproteobacteria</taxon>
        <taxon>Hyphomicrobiales</taxon>
        <taxon>Rhizobiaceae</taxon>
        <taxon>Hoeflea</taxon>
    </lineage>
</organism>
<dbReference type="InterPro" id="IPR000182">
    <property type="entry name" value="GNAT_dom"/>
</dbReference>
<accession>A0A9X3UN03</accession>
<dbReference type="GO" id="GO:0016747">
    <property type="term" value="F:acyltransferase activity, transferring groups other than amino-acyl groups"/>
    <property type="evidence" value="ECO:0007669"/>
    <property type="project" value="InterPro"/>
</dbReference>
<feature type="domain" description="N-acetyltransferase" evidence="1">
    <location>
        <begin position="24"/>
        <end position="185"/>
    </location>
</feature>